<dbReference type="EMBL" id="CAJVQA010000006">
    <property type="protein sequence ID" value="CAG8449120.1"/>
    <property type="molecule type" value="Genomic_DNA"/>
</dbReference>
<protein>
    <submittedName>
        <fullName evidence="1">22434_t:CDS:1</fullName>
    </submittedName>
</protein>
<dbReference type="Proteomes" id="UP000789759">
    <property type="component" value="Unassembled WGS sequence"/>
</dbReference>
<feature type="non-terminal residue" evidence="1">
    <location>
        <position position="195"/>
    </location>
</feature>
<organism evidence="1 2">
    <name type="scientific">Cetraspora pellucida</name>
    <dbReference type="NCBI Taxonomy" id="1433469"/>
    <lineage>
        <taxon>Eukaryota</taxon>
        <taxon>Fungi</taxon>
        <taxon>Fungi incertae sedis</taxon>
        <taxon>Mucoromycota</taxon>
        <taxon>Glomeromycotina</taxon>
        <taxon>Glomeromycetes</taxon>
        <taxon>Diversisporales</taxon>
        <taxon>Gigasporaceae</taxon>
        <taxon>Cetraspora</taxon>
    </lineage>
</organism>
<comment type="caution">
    <text evidence="1">The sequence shown here is derived from an EMBL/GenBank/DDBJ whole genome shotgun (WGS) entry which is preliminary data.</text>
</comment>
<gene>
    <name evidence="1" type="ORF">CPELLU_LOCUS34</name>
</gene>
<evidence type="ECO:0000313" key="2">
    <source>
        <dbReference type="Proteomes" id="UP000789759"/>
    </source>
</evidence>
<proteinExistence type="predicted"/>
<name>A0A9N8VGI1_9GLOM</name>
<keyword evidence="2" id="KW-1185">Reference proteome</keyword>
<reference evidence="1" key="1">
    <citation type="submission" date="2021-06" db="EMBL/GenBank/DDBJ databases">
        <authorList>
            <person name="Kallberg Y."/>
            <person name="Tangrot J."/>
            <person name="Rosling A."/>
        </authorList>
    </citation>
    <scope>NUCLEOTIDE SEQUENCE</scope>
    <source>
        <strain evidence="1">FL966</strain>
    </source>
</reference>
<dbReference type="OrthoDB" id="4815524at2759"/>
<sequence>AMLLQDSCDHEHDKDASLANKECKVMVTSESIPKCTVFDSWMNVETFLEEYRRRNEKYKPNKNQQRKQRITKTKKINCPWHINLSYREAETLISITIFVNEHNYNITFDTQEFRNKYCTLTEDALREVEIITKYECLSITAQWNLLKGCFPDLHFYNSDLNNAIQKFKRKETVNRITDALDLLNYLLANKMNDPR</sequence>
<evidence type="ECO:0000313" key="1">
    <source>
        <dbReference type="EMBL" id="CAG8449120.1"/>
    </source>
</evidence>
<accession>A0A9N8VGI1</accession>
<dbReference type="AlphaFoldDB" id="A0A9N8VGI1"/>